<protein>
    <recommendedName>
        <fullName evidence="6">RING-type domain-containing protein</fullName>
    </recommendedName>
</protein>
<feature type="transmembrane region" description="Helical" evidence="5">
    <location>
        <begin position="15"/>
        <end position="35"/>
    </location>
</feature>
<evidence type="ECO:0000256" key="4">
    <source>
        <dbReference type="SAM" id="MobiDB-lite"/>
    </source>
</evidence>
<dbReference type="GO" id="GO:0008270">
    <property type="term" value="F:zinc ion binding"/>
    <property type="evidence" value="ECO:0007669"/>
    <property type="project" value="UniProtKB-KW"/>
</dbReference>
<evidence type="ECO:0000256" key="3">
    <source>
        <dbReference type="PROSITE-ProRule" id="PRU00175"/>
    </source>
</evidence>
<name>A0A9P0AL02_BEMTA</name>
<keyword evidence="1 3" id="KW-0479">Metal-binding</keyword>
<proteinExistence type="predicted"/>
<keyword evidence="5" id="KW-1133">Transmembrane helix</keyword>
<keyword evidence="1 3" id="KW-0863">Zinc-finger</keyword>
<evidence type="ECO:0000256" key="5">
    <source>
        <dbReference type="SAM" id="Phobius"/>
    </source>
</evidence>
<dbReference type="SUPFAM" id="SSF57850">
    <property type="entry name" value="RING/U-box"/>
    <property type="match status" value="1"/>
</dbReference>
<sequence>MAQRKQPEKSEESSGFGFAAILGAAALGGAVTYGLTQLLSDNSSSGGAREAAYGRANEPCQRRASSERQRTFPSDFSFGTDQSGGRTDDPDLKTACGICWNKRPEIMMLPCNHVNLCRDCWEQFRASQNGKNCITCRGEIRRIQRVYV</sequence>
<dbReference type="Proteomes" id="UP001152759">
    <property type="component" value="Chromosome 7"/>
</dbReference>
<keyword evidence="5" id="KW-0472">Membrane</keyword>
<gene>
    <name evidence="7" type="ORF">BEMITA_LOCUS11366</name>
</gene>
<evidence type="ECO:0000256" key="1">
    <source>
        <dbReference type="ARBA" id="ARBA00022771"/>
    </source>
</evidence>
<feature type="compositionally biased region" description="Polar residues" evidence="4">
    <location>
        <begin position="71"/>
        <end position="85"/>
    </location>
</feature>
<organism evidence="7 8">
    <name type="scientific">Bemisia tabaci</name>
    <name type="common">Sweetpotato whitefly</name>
    <name type="synonym">Aleurodes tabaci</name>
    <dbReference type="NCBI Taxonomy" id="7038"/>
    <lineage>
        <taxon>Eukaryota</taxon>
        <taxon>Metazoa</taxon>
        <taxon>Ecdysozoa</taxon>
        <taxon>Arthropoda</taxon>
        <taxon>Hexapoda</taxon>
        <taxon>Insecta</taxon>
        <taxon>Pterygota</taxon>
        <taxon>Neoptera</taxon>
        <taxon>Paraneoptera</taxon>
        <taxon>Hemiptera</taxon>
        <taxon>Sternorrhyncha</taxon>
        <taxon>Aleyrodoidea</taxon>
        <taxon>Aleyrodidae</taxon>
        <taxon>Aleyrodinae</taxon>
        <taxon>Bemisia</taxon>
    </lineage>
</organism>
<accession>A0A9P0AL02</accession>
<dbReference type="InterPro" id="IPR001841">
    <property type="entry name" value="Znf_RING"/>
</dbReference>
<keyword evidence="2" id="KW-0862">Zinc</keyword>
<dbReference type="KEGG" id="btab:109035352"/>
<feature type="region of interest" description="Disordered" evidence="4">
    <location>
        <begin position="41"/>
        <end position="87"/>
    </location>
</feature>
<keyword evidence="5" id="KW-0812">Transmembrane</keyword>
<evidence type="ECO:0000256" key="2">
    <source>
        <dbReference type="ARBA" id="ARBA00022833"/>
    </source>
</evidence>
<reference evidence="7" key="1">
    <citation type="submission" date="2021-12" db="EMBL/GenBank/DDBJ databases">
        <authorList>
            <person name="King R."/>
        </authorList>
    </citation>
    <scope>NUCLEOTIDE SEQUENCE</scope>
</reference>
<dbReference type="InterPro" id="IPR013083">
    <property type="entry name" value="Znf_RING/FYVE/PHD"/>
</dbReference>
<dbReference type="EMBL" id="OU963868">
    <property type="protein sequence ID" value="CAH0392906.1"/>
    <property type="molecule type" value="Genomic_DNA"/>
</dbReference>
<dbReference type="Gene3D" id="3.30.40.10">
    <property type="entry name" value="Zinc/RING finger domain, C3HC4 (zinc finger)"/>
    <property type="match status" value="1"/>
</dbReference>
<evidence type="ECO:0000313" key="7">
    <source>
        <dbReference type="EMBL" id="CAH0392906.1"/>
    </source>
</evidence>
<evidence type="ECO:0000259" key="6">
    <source>
        <dbReference type="PROSITE" id="PS50089"/>
    </source>
</evidence>
<feature type="domain" description="RING-type" evidence="6">
    <location>
        <begin position="96"/>
        <end position="137"/>
    </location>
</feature>
<keyword evidence="8" id="KW-1185">Reference proteome</keyword>
<evidence type="ECO:0000313" key="8">
    <source>
        <dbReference type="Proteomes" id="UP001152759"/>
    </source>
</evidence>
<dbReference type="Pfam" id="PF13920">
    <property type="entry name" value="zf-C3HC4_3"/>
    <property type="match status" value="1"/>
</dbReference>
<feature type="compositionally biased region" description="Basic and acidic residues" evidence="4">
    <location>
        <begin position="60"/>
        <end position="70"/>
    </location>
</feature>
<dbReference type="PROSITE" id="PS50089">
    <property type="entry name" value="ZF_RING_2"/>
    <property type="match status" value="1"/>
</dbReference>
<dbReference type="AlphaFoldDB" id="A0A9P0AL02"/>